<dbReference type="Proteomes" id="UP000326241">
    <property type="component" value="Unassembled WGS sequence"/>
</dbReference>
<proteinExistence type="predicted"/>
<accession>A0A5E6UUQ6</accession>
<name>A0A5E6UUQ6_PSEFL</name>
<gene>
    <name evidence="1" type="ORF">PS624_03740</name>
</gene>
<organism evidence="1 2">
    <name type="scientific">Pseudomonas fluorescens</name>
    <dbReference type="NCBI Taxonomy" id="294"/>
    <lineage>
        <taxon>Bacteria</taxon>
        <taxon>Pseudomonadati</taxon>
        <taxon>Pseudomonadota</taxon>
        <taxon>Gammaproteobacteria</taxon>
        <taxon>Pseudomonadales</taxon>
        <taxon>Pseudomonadaceae</taxon>
        <taxon>Pseudomonas</taxon>
    </lineage>
</organism>
<sequence>MNYLKTFKDDIVTRFWEGSITGVNNDWVKLSSFTAGQPVQFPIKGELIKGNEGGTVKAYYQIERAAGGTSYSDTLEFSVGVALDLKEPEIKEAPNNILQPFAAKDTLTAIVRAYPDMIGTRVSVTWTGTPGEGSKTEGPIDVTAHQDLEVPLPNFLVAFNLGKTVRVIYTVIRNGVPQNSDELSLTVLPIADGDQNLPTPSIDGAVGDELDVMQLEEDAQLRIEKWMLQTVGQCIWLCYNGTDKNGNAVEKVLWAGEANNQDEGLVTGVDVTWVQTLKNESPLEIVLKVNFGKVKDTATAVRFPLRNYIVKNVAKTSGYEDWKSVPSQDFNVGIPVSFDSELTLMVLESDSEPPARISLFKYLLVANRTLIKLGFDRAVRSVAITVSGVNLPRHRIIYTFENGDIHTKDIPVTGNGNPTKFSYQAPRERQISYFIIETGSESSLDGGIGIDIIDCIY</sequence>
<protein>
    <submittedName>
        <fullName evidence="1">Uncharacterized protein</fullName>
    </submittedName>
</protein>
<dbReference type="AlphaFoldDB" id="A0A5E6UUQ6"/>
<evidence type="ECO:0000313" key="2">
    <source>
        <dbReference type="Proteomes" id="UP000326241"/>
    </source>
</evidence>
<evidence type="ECO:0000313" key="1">
    <source>
        <dbReference type="EMBL" id="VVN09217.1"/>
    </source>
</evidence>
<dbReference type="EMBL" id="CABVGZ010000043">
    <property type="protein sequence ID" value="VVN09217.1"/>
    <property type="molecule type" value="Genomic_DNA"/>
</dbReference>
<reference evidence="1 2" key="1">
    <citation type="submission" date="2019-09" db="EMBL/GenBank/DDBJ databases">
        <authorList>
            <person name="Chandra G."/>
            <person name="Truman W A."/>
        </authorList>
    </citation>
    <scope>NUCLEOTIDE SEQUENCE [LARGE SCALE GENOMIC DNA]</scope>
    <source>
        <strain evidence="1">PS624</strain>
    </source>
</reference>